<dbReference type="RefSeq" id="WP_173155596.1">
    <property type="nucleotide sequence ID" value="NZ_AP022871.1"/>
</dbReference>
<evidence type="ECO:0000313" key="2">
    <source>
        <dbReference type="Proteomes" id="UP000503011"/>
    </source>
</evidence>
<evidence type="ECO:0000313" key="1">
    <source>
        <dbReference type="EMBL" id="BCB84437.1"/>
    </source>
</evidence>
<dbReference type="Proteomes" id="UP000503011">
    <property type="component" value="Chromosome"/>
</dbReference>
<reference evidence="1 2" key="1">
    <citation type="submission" date="2020-03" db="EMBL/GenBank/DDBJ databases">
        <title>Whole genome shotgun sequence of Phytohabitans suffuscus NBRC 105367.</title>
        <authorList>
            <person name="Komaki H."/>
            <person name="Tamura T."/>
        </authorList>
    </citation>
    <scope>NUCLEOTIDE SEQUENCE [LARGE SCALE GENOMIC DNA]</scope>
    <source>
        <strain evidence="1 2">NBRC 105367</strain>
    </source>
</reference>
<gene>
    <name evidence="1" type="ORF">Psuf_017500</name>
</gene>
<reference evidence="1 2" key="2">
    <citation type="submission" date="2020-03" db="EMBL/GenBank/DDBJ databases">
        <authorList>
            <person name="Ichikawa N."/>
            <person name="Kimura A."/>
            <person name="Kitahashi Y."/>
            <person name="Uohara A."/>
        </authorList>
    </citation>
    <scope>NUCLEOTIDE SEQUENCE [LARGE SCALE GENOMIC DNA]</scope>
    <source>
        <strain evidence="1 2">NBRC 105367</strain>
    </source>
</reference>
<dbReference type="KEGG" id="psuu:Psuf_017500"/>
<dbReference type="AlphaFoldDB" id="A0A6F8YEE6"/>
<protein>
    <submittedName>
        <fullName evidence="1">Uncharacterized protein</fullName>
    </submittedName>
</protein>
<organism evidence="1 2">
    <name type="scientific">Phytohabitans suffuscus</name>
    <dbReference type="NCBI Taxonomy" id="624315"/>
    <lineage>
        <taxon>Bacteria</taxon>
        <taxon>Bacillati</taxon>
        <taxon>Actinomycetota</taxon>
        <taxon>Actinomycetes</taxon>
        <taxon>Micromonosporales</taxon>
        <taxon>Micromonosporaceae</taxon>
    </lineage>
</organism>
<name>A0A6F8YEE6_9ACTN</name>
<sequence length="399" mass="43992">MEKVTIQAGDMAGFAGHSGNIGEPVEVIRSARLTSDDPRFFLYVNQIEQEFLGPARIFGGALGFLVVLHPDNVADIYTGYQPVVTGTATRDISAGDPVNVEDVRDISRYEIPDVEIVVGDRVVCVVQSGWKFGLYFDFSRDLTGAEEVWEALGSLADALHVARTVKNLQLQLLQDEQPHIMTEGKTDLQHIEAARCRLAPDLLLGYFEPGEKFGHSKLLDVCEHQARFGPPNTNKVIAIFDRDNAEMLSKLQRIGPLDEFQSWGNNVYSMVLPIPSHRGRGQGLSIESLYTDADLIIETEDGKRMYFWDELERNELSPGLPLWSVVSPVGAPPTNRKLFTGPAARVVNANGDPVAISKALFAKFVLEGRGAFADVDFSGFEGVFRTIRNILRDGTPTVS</sequence>
<keyword evidence="2" id="KW-1185">Reference proteome</keyword>
<accession>A0A6F8YEE6</accession>
<dbReference type="EMBL" id="AP022871">
    <property type="protein sequence ID" value="BCB84437.1"/>
    <property type="molecule type" value="Genomic_DNA"/>
</dbReference>
<proteinExistence type="predicted"/>